<dbReference type="Proteomes" id="UP001469553">
    <property type="component" value="Unassembled WGS sequence"/>
</dbReference>
<feature type="region of interest" description="Disordered" evidence="1">
    <location>
        <begin position="1"/>
        <end position="25"/>
    </location>
</feature>
<evidence type="ECO:0000313" key="2">
    <source>
        <dbReference type="EMBL" id="MEQ2309074.1"/>
    </source>
</evidence>
<evidence type="ECO:0000313" key="3">
    <source>
        <dbReference type="Proteomes" id="UP001469553"/>
    </source>
</evidence>
<sequence length="104" mass="11588">MKCTRDSSPGDASDVGNRTRSPAEGECSKWVPSYIASCDVRLGRPVISVAMSDGICRSGLSWIQNGRCHWKGLVTSNNVQMVQYSANKWSNNYSYLKSMWYISV</sequence>
<accession>A0ABV0ZS52</accession>
<proteinExistence type="predicted"/>
<organism evidence="2 3">
    <name type="scientific">Ameca splendens</name>
    <dbReference type="NCBI Taxonomy" id="208324"/>
    <lineage>
        <taxon>Eukaryota</taxon>
        <taxon>Metazoa</taxon>
        <taxon>Chordata</taxon>
        <taxon>Craniata</taxon>
        <taxon>Vertebrata</taxon>
        <taxon>Euteleostomi</taxon>
        <taxon>Actinopterygii</taxon>
        <taxon>Neopterygii</taxon>
        <taxon>Teleostei</taxon>
        <taxon>Neoteleostei</taxon>
        <taxon>Acanthomorphata</taxon>
        <taxon>Ovalentaria</taxon>
        <taxon>Atherinomorphae</taxon>
        <taxon>Cyprinodontiformes</taxon>
        <taxon>Goodeidae</taxon>
        <taxon>Ameca</taxon>
    </lineage>
</organism>
<protein>
    <submittedName>
        <fullName evidence="2">Uncharacterized protein</fullName>
    </submittedName>
</protein>
<comment type="caution">
    <text evidence="2">The sequence shown here is derived from an EMBL/GenBank/DDBJ whole genome shotgun (WGS) entry which is preliminary data.</text>
</comment>
<evidence type="ECO:0000256" key="1">
    <source>
        <dbReference type="SAM" id="MobiDB-lite"/>
    </source>
</evidence>
<dbReference type="EMBL" id="JAHRIP010070899">
    <property type="protein sequence ID" value="MEQ2309074.1"/>
    <property type="molecule type" value="Genomic_DNA"/>
</dbReference>
<name>A0ABV0ZS52_9TELE</name>
<reference evidence="2 3" key="1">
    <citation type="submission" date="2021-06" db="EMBL/GenBank/DDBJ databases">
        <authorList>
            <person name="Palmer J.M."/>
        </authorList>
    </citation>
    <scope>NUCLEOTIDE SEQUENCE [LARGE SCALE GENOMIC DNA]</scope>
    <source>
        <strain evidence="2 3">AS_MEX2019</strain>
        <tissue evidence="2">Muscle</tissue>
    </source>
</reference>
<gene>
    <name evidence="2" type="ORF">AMECASPLE_034937</name>
</gene>
<keyword evidence="3" id="KW-1185">Reference proteome</keyword>